<gene>
    <name evidence="1" type="ORF">SKAU_G00236270</name>
</gene>
<organism evidence="1 2">
    <name type="scientific">Synaphobranchus kaupii</name>
    <name type="common">Kaup's arrowtooth eel</name>
    <dbReference type="NCBI Taxonomy" id="118154"/>
    <lineage>
        <taxon>Eukaryota</taxon>
        <taxon>Metazoa</taxon>
        <taxon>Chordata</taxon>
        <taxon>Craniata</taxon>
        <taxon>Vertebrata</taxon>
        <taxon>Euteleostomi</taxon>
        <taxon>Actinopterygii</taxon>
        <taxon>Neopterygii</taxon>
        <taxon>Teleostei</taxon>
        <taxon>Anguilliformes</taxon>
        <taxon>Synaphobranchidae</taxon>
        <taxon>Synaphobranchus</taxon>
    </lineage>
</organism>
<dbReference type="PANTHER" id="PTHR46880:SF5">
    <property type="entry name" value="DUF4371 DOMAIN-CONTAINING PROTEIN"/>
    <property type="match status" value="1"/>
</dbReference>
<keyword evidence="2" id="KW-1185">Reference proteome</keyword>
<sequence>MTNIMHTAYYVAKEELPFTQFRTLHGLINRTGGKLNQTVTSLTKRVLAFEEAGRSDWKEHLVGFGSDGAAVNVGCRNSVAARLEQEVNHLVSIHCVAH</sequence>
<dbReference type="OrthoDB" id="8551997at2759"/>
<reference evidence="1" key="1">
    <citation type="journal article" date="2023" name="Science">
        <title>Genome structures resolve the early diversification of teleost fishes.</title>
        <authorList>
            <person name="Parey E."/>
            <person name="Louis A."/>
            <person name="Montfort J."/>
            <person name="Bouchez O."/>
            <person name="Roques C."/>
            <person name="Iampietro C."/>
            <person name="Lluch J."/>
            <person name="Castinel A."/>
            <person name="Donnadieu C."/>
            <person name="Desvignes T."/>
            <person name="Floi Bucao C."/>
            <person name="Jouanno E."/>
            <person name="Wen M."/>
            <person name="Mejri S."/>
            <person name="Dirks R."/>
            <person name="Jansen H."/>
            <person name="Henkel C."/>
            <person name="Chen W.J."/>
            <person name="Zahm M."/>
            <person name="Cabau C."/>
            <person name="Klopp C."/>
            <person name="Thompson A.W."/>
            <person name="Robinson-Rechavi M."/>
            <person name="Braasch I."/>
            <person name="Lecointre G."/>
            <person name="Bobe J."/>
            <person name="Postlethwait J.H."/>
            <person name="Berthelot C."/>
            <person name="Roest Crollius H."/>
            <person name="Guiguen Y."/>
        </authorList>
    </citation>
    <scope>NUCLEOTIDE SEQUENCE</scope>
    <source>
        <strain evidence="1">WJC10195</strain>
    </source>
</reference>
<dbReference type="EMBL" id="JAINUF010000008">
    <property type="protein sequence ID" value="KAJ8352151.1"/>
    <property type="molecule type" value="Genomic_DNA"/>
</dbReference>
<evidence type="ECO:0000313" key="2">
    <source>
        <dbReference type="Proteomes" id="UP001152622"/>
    </source>
</evidence>
<protein>
    <recommendedName>
        <fullName evidence="3">DUF4371 domain-containing protein</fullName>
    </recommendedName>
</protein>
<proteinExistence type="predicted"/>
<evidence type="ECO:0008006" key="3">
    <source>
        <dbReference type="Google" id="ProtNLM"/>
    </source>
</evidence>
<dbReference type="AlphaFoldDB" id="A0A9Q1ITW0"/>
<accession>A0A9Q1ITW0</accession>
<name>A0A9Q1ITW0_SYNKA</name>
<dbReference type="Proteomes" id="UP001152622">
    <property type="component" value="Chromosome 8"/>
</dbReference>
<comment type="caution">
    <text evidence="1">The sequence shown here is derived from an EMBL/GenBank/DDBJ whole genome shotgun (WGS) entry which is preliminary data.</text>
</comment>
<dbReference type="PANTHER" id="PTHR46880">
    <property type="entry name" value="RAS-ASSOCIATING DOMAIN-CONTAINING PROTEIN"/>
    <property type="match status" value="1"/>
</dbReference>
<evidence type="ECO:0000313" key="1">
    <source>
        <dbReference type="EMBL" id="KAJ8352151.1"/>
    </source>
</evidence>